<dbReference type="STRING" id="421058.SAMN05421866_4186"/>
<keyword evidence="2" id="KW-1185">Reference proteome</keyword>
<dbReference type="OrthoDB" id="1268562at2"/>
<reference evidence="2" key="1">
    <citation type="submission" date="2016-11" db="EMBL/GenBank/DDBJ databases">
        <authorList>
            <person name="Varghese N."/>
            <person name="Submissions S."/>
        </authorList>
    </citation>
    <scope>NUCLEOTIDE SEQUENCE [LARGE SCALE GENOMIC DNA]</scope>
    <source>
        <strain evidence="2">DSM 19055</strain>
    </source>
</reference>
<evidence type="ECO:0000313" key="2">
    <source>
        <dbReference type="Proteomes" id="UP000184047"/>
    </source>
</evidence>
<dbReference type="RefSeq" id="WP_073066510.1">
    <property type="nucleotide sequence ID" value="NZ_FQWT01000008.1"/>
</dbReference>
<gene>
    <name evidence="1" type="ORF">SAMN05421866_4186</name>
</gene>
<organism evidence="1 2">
    <name type="scientific">Chryseobacterium oranimense</name>
    <dbReference type="NCBI Taxonomy" id="421058"/>
    <lineage>
        <taxon>Bacteria</taxon>
        <taxon>Pseudomonadati</taxon>
        <taxon>Bacteroidota</taxon>
        <taxon>Flavobacteriia</taxon>
        <taxon>Flavobacteriales</taxon>
        <taxon>Weeksellaceae</taxon>
        <taxon>Chryseobacterium group</taxon>
        <taxon>Chryseobacterium</taxon>
    </lineage>
</organism>
<dbReference type="AlphaFoldDB" id="A0A1M5WQB9"/>
<sequence length="173" mass="19163">MEKQVAQTNRNEVAPNSEDLRLRIQNFINNLNKHDPKDGVDPTPDGRAKTLGISHIEMTLDEYFLGLWETENFRWSVISNEVVGSIDLIVTHPVTGQKYKRVGAASIIIMVDKGASALDVSKKKANALDLGFPKLKAECTKNAAQSLGKLFGRDLNRGSKSDVFNPKIKETVN</sequence>
<proteinExistence type="predicted"/>
<accession>A0A1M5WQB9</accession>
<protein>
    <submittedName>
        <fullName evidence="1">Uncharacterized protein</fullName>
    </submittedName>
</protein>
<name>A0A1M5WQB9_9FLAO</name>
<evidence type="ECO:0000313" key="1">
    <source>
        <dbReference type="EMBL" id="SHH89815.1"/>
    </source>
</evidence>
<dbReference type="EMBL" id="FQWT01000008">
    <property type="protein sequence ID" value="SHH89815.1"/>
    <property type="molecule type" value="Genomic_DNA"/>
</dbReference>
<dbReference type="Proteomes" id="UP000184047">
    <property type="component" value="Unassembled WGS sequence"/>
</dbReference>